<dbReference type="AlphaFoldDB" id="C6M532"/>
<protein>
    <submittedName>
        <fullName evidence="1">Uncharacterized protein</fullName>
    </submittedName>
</protein>
<organism evidence="1 2">
    <name type="scientific">Neisseria sicca ATCC 29256</name>
    <dbReference type="NCBI Taxonomy" id="547045"/>
    <lineage>
        <taxon>Bacteria</taxon>
        <taxon>Pseudomonadati</taxon>
        <taxon>Pseudomonadota</taxon>
        <taxon>Betaproteobacteria</taxon>
        <taxon>Neisseriales</taxon>
        <taxon>Neisseriaceae</taxon>
        <taxon>Neisseria</taxon>
    </lineage>
</organism>
<accession>C6M532</accession>
<dbReference type="Proteomes" id="UP000005365">
    <property type="component" value="Unassembled WGS sequence"/>
</dbReference>
<comment type="caution">
    <text evidence="1">The sequence shown here is derived from an EMBL/GenBank/DDBJ whole genome shotgun (WGS) entry which is preliminary data.</text>
</comment>
<gene>
    <name evidence="1" type="ORF">NEISICOT_01631</name>
</gene>
<name>C6M532_NEISI</name>
<proteinExistence type="predicted"/>
<evidence type="ECO:0000313" key="1">
    <source>
        <dbReference type="EMBL" id="EET44669.1"/>
    </source>
</evidence>
<reference evidence="1" key="1">
    <citation type="submission" date="2009-07" db="EMBL/GenBank/DDBJ databases">
        <authorList>
            <person name="Weinstock G."/>
            <person name="Sodergren E."/>
            <person name="Clifton S."/>
            <person name="Fulton L."/>
            <person name="Fulton B."/>
            <person name="Courtney L."/>
            <person name="Fronick C."/>
            <person name="Harrison M."/>
            <person name="Strong C."/>
            <person name="Farmer C."/>
            <person name="Delahaunty K."/>
            <person name="Markovic C."/>
            <person name="Hall O."/>
            <person name="Minx P."/>
            <person name="Tomlinson C."/>
            <person name="Mitreva M."/>
            <person name="Nelson J."/>
            <person name="Hou S."/>
            <person name="Wollam A."/>
            <person name="Pepin K.H."/>
            <person name="Johnson M."/>
            <person name="Bhonagiri V."/>
            <person name="Nash W.E."/>
            <person name="Warren W."/>
            <person name="Chinwalla A."/>
            <person name="Mardis E.R."/>
            <person name="Wilson R.K."/>
        </authorList>
    </citation>
    <scope>NUCLEOTIDE SEQUENCE [LARGE SCALE GENOMIC DNA]</scope>
    <source>
        <strain evidence="1">ATCC 29256</strain>
    </source>
</reference>
<dbReference type="EMBL" id="ACKO02000008">
    <property type="protein sequence ID" value="EET44669.1"/>
    <property type="molecule type" value="Genomic_DNA"/>
</dbReference>
<keyword evidence="2" id="KW-1185">Reference proteome</keyword>
<sequence>MQPIQNEPQARMNAYRNQVNQRYSVNTHSLKNPKGRLKTLNQDFQTTFFI</sequence>
<evidence type="ECO:0000313" key="2">
    <source>
        <dbReference type="Proteomes" id="UP000005365"/>
    </source>
</evidence>